<proteinExistence type="predicted"/>
<gene>
    <name evidence="1" type="ORF">BCV71DRAFT_81923</name>
</gene>
<protein>
    <submittedName>
        <fullName evidence="1">Uncharacterized protein</fullName>
    </submittedName>
</protein>
<sequence>MGEISIKRVAPDLDPRSVDNESTRTFYAEEFKKLSKENSACAVSSNQHMEQQDMTATINLENIPTGCLPLALLPSEIAAFEKFMMKPNVQDEKIWTALGCFMHPSVAEALDNVGSVSASELEEHSKLKFLIRFFKEIQTIRASRFMHVCRSPLCSHNH</sequence>
<dbReference type="Proteomes" id="UP000242381">
    <property type="component" value="Unassembled WGS sequence"/>
</dbReference>
<dbReference type="VEuPathDB" id="FungiDB:BCV72DRAFT_300806"/>
<organism evidence="1 2">
    <name type="scientific">Rhizopus microsporus</name>
    <dbReference type="NCBI Taxonomy" id="58291"/>
    <lineage>
        <taxon>Eukaryota</taxon>
        <taxon>Fungi</taxon>
        <taxon>Fungi incertae sedis</taxon>
        <taxon>Mucoromycota</taxon>
        <taxon>Mucoromycotina</taxon>
        <taxon>Mucoromycetes</taxon>
        <taxon>Mucorales</taxon>
        <taxon>Mucorineae</taxon>
        <taxon>Rhizopodaceae</taxon>
        <taxon>Rhizopus</taxon>
    </lineage>
</organism>
<evidence type="ECO:0000313" key="1">
    <source>
        <dbReference type="EMBL" id="ORE12717.1"/>
    </source>
</evidence>
<dbReference type="EMBL" id="KV921615">
    <property type="protein sequence ID" value="ORE12717.1"/>
    <property type="molecule type" value="Genomic_DNA"/>
</dbReference>
<name>A0A1X0RL03_RHIZD</name>
<accession>A0A1X0RL03</accession>
<reference evidence="1 2" key="1">
    <citation type="journal article" date="2016" name="Proc. Natl. Acad. Sci. U.S.A.">
        <title>Lipid metabolic changes in an early divergent fungus govern the establishment of a mutualistic symbiosis with endobacteria.</title>
        <authorList>
            <person name="Lastovetsky O.A."/>
            <person name="Gaspar M.L."/>
            <person name="Mondo S.J."/>
            <person name="LaButti K.M."/>
            <person name="Sandor L."/>
            <person name="Grigoriev I.V."/>
            <person name="Henry S.A."/>
            <person name="Pawlowska T.E."/>
        </authorList>
    </citation>
    <scope>NUCLEOTIDE SEQUENCE [LARGE SCALE GENOMIC DNA]</scope>
    <source>
        <strain evidence="1 2">ATCC 11559</strain>
    </source>
</reference>
<dbReference type="AlphaFoldDB" id="A0A1X0RL03"/>
<evidence type="ECO:0000313" key="2">
    <source>
        <dbReference type="Proteomes" id="UP000242381"/>
    </source>
</evidence>